<accession>A0A7X0H3B6</accession>
<evidence type="ECO:0000313" key="2">
    <source>
        <dbReference type="Proteomes" id="UP000541810"/>
    </source>
</evidence>
<evidence type="ECO:0008006" key="3">
    <source>
        <dbReference type="Google" id="ProtNLM"/>
    </source>
</evidence>
<dbReference type="InterPro" id="IPR007061">
    <property type="entry name" value="MST-like"/>
</dbReference>
<dbReference type="Proteomes" id="UP000541810">
    <property type="component" value="Unassembled WGS sequence"/>
</dbReference>
<name>A0A7X0H3B6_9BACT</name>
<comment type="caution">
    <text evidence="1">The sequence shown here is derived from an EMBL/GenBank/DDBJ whole genome shotgun (WGS) entry which is preliminary data.</text>
</comment>
<protein>
    <recommendedName>
        <fullName evidence="3">DinB superfamily protein</fullName>
    </recommendedName>
</protein>
<proteinExistence type="predicted"/>
<keyword evidence="2" id="KW-1185">Reference proteome</keyword>
<organism evidence="1 2">
    <name type="scientific">Algisphaera agarilytica</name>
    <dbReference type="NCBI Taxonomy" id="1385975"/>
    <lineage>
        <taxon>Bacteria</taxon>
        <taxon>Pseudomonadati</taxon>
        <taxon>Planctomycetota</taxon>
        <taxon>Phycisphaerae</taxon>
        <taxon>Phycisphaerales</taxon>
        <taxon>Phycisphaeraceae</taxon>
        <taxon>Algisphaera</taxon>
    </lineage>
</organism>
<sequence>MQFQTDYPGAVAAFKGEACFTLDYSRDRLLHCLKQLDAEQIWQRPHPAMNAVGNIVLHVSGNLRQWITVGCDPMESMPDDRDRPAEFAAARDNPVASTPTELADHLRVAVDDAKDIIESLNKDNLLEPRNIQGFDVTGMGAVWHSVSHLEGHAQETIFATRLLLGDAYRFKDQY</sequence>
<dbReference type="InterPro" id="IPR034660">
    <property type="entry name" value="DinB/YfiT-like"/>
</dbReference>
<dbReference type="AlphaFoldDB" id="A0A7X0H3B6"/>
<gene>
    <name evidence="1" type="ORF">HNQ40_000256</name>
</gene>
<dbReference type="SUPFAM" id="SSF109854">
    <property type="entry name" value="DinB/YfiT-like putative metalloenzymes"/>
    <property type="match status" value="1"/>
</dbReference>
<reference evidence="1 2" key="1">
    <citation type="submission" date="2020-08" db="EMBL/GenBank/DDBJ databases">
        <title>Genomic Encyclopedia of Type Strains, Phase IV (KMG-IV): sequencing the most valuable type-strain genomes for metagenomic binning, comparative biology and taxonomic classification.</title>
        <authorList>
            <person name="Goeker M."/>
        </authorList>
    </citation>
    <scope>NUCLEOTIDE SEQUENCE [LARGE SCALE GENOMIC DNA]</scope>
    <source>
        <strain evidence="1 2">DSM 103725</strain>
    </source>
</reference>
<evidence type="ECO:0000313" key="1">
    <source>
        <dbReference type="EMBL" id="MBB6428450.1"/>
    </source>
</evidence>
<dbReference type="EMBL" id="JACHGY010000001">
    <property type="protein sequence ID" value="MBB6428450.1"/>
    <property type="molecule type" value="Genomic_DNA"/>
</dbReference>
<dbReference type="Gene3D" id="1.20.120.450">
    <property type="entry name" value="dinb family like domain"/>
    <property type="match status" value="1"/>
</dbReference>
<dbReference type="RefSeq" id="WP_184675598.1">
    <property type="nucleotide sequence ID" value="NZ_JACHGY010000001.1"/>
</dbReference>
<dbReference type="Pfam" id="PF04978">
    <property type="entry name" value="MST"/>
    <property type="match status" value="1"/>
</dbReference>